<reference evidence="2" key="1">
    <citation type="journal article" date="2005" name="Science">
        <title>Life at depth: Photobacterium profundum genome sequence and expression analysis.</title>
        <authorList>
            <person name="Vezzi A."/>
            <person name="Campanaro S."/>
            <person name="D'Angelo M."/>
            <person name="Simonato F."/>
            <person name="Vitulo N."/>
            <person name="Lauro F.M."/>
            <person name="Cestaro A."/>
            <person name="Malacrida G."/>
            <person name="Simionati B."/>
            <person name="Cannata N."/>
            <person name="Romualdi C."/>
            <person name="Bartlett D.H."/>
            <person name="Valle G."/>
        </authorList>
    </citation>
    <scope>NUCLEOTIDE SEQUENCE [LARGE SCALE GENOMIC DNA]</scope>
    <source>
        <strain evidence="2">ATCC BAA-1253 / SS9</strain>
    </source>
</reference>
<gene>
    <name evidence="1" type="ordered locus">PBPRB1442</name>
</gene>
<dbReference type="Proteomes" id="UP000000593">
    <property type="component" value="Chromosome 2"/>
</dbReference>
<evidence type="ECO:0000313" key="1">
    <source>
        <dbReference type="EMBL" id="CAG23308.1"/>
    </source>
</evidence>
<organism evidence="1 2">
    <name type="scientific">Photobacterium profundum (strain SS9)</name>
    <dbReference type="NCBI Taxonomy" id="298386"/>
    <lineage>
        <taxon>Bacteria</taxon>
        <taxon>Pseudomonadati</taxon>
        <taxon>Pseudomonadota</taxon>
        <taxon>Gammaproteobacteria</taxon>
        <taxon>Vibrionales</taxon>
        <taxon>Vibrionaceae</taxon>
        <taxon>Photobacterium</taxon>
    </lineage>
</organism>
<dbReference type="KEGG" id="ppr:PBPRB1442"/>
<dbReference type="EMBL" id="CR378679">
    <property type="protein sequence ID" value="CAG23308.1"/>
    <property type="molecule type" value="Genomic_DNA"/>
</dbReference>
<dbReference type="HOGENOM" id="CLU_2424375_0_0_6"/>
<accession>Q6LHC2</accession>
<proteinExistence type="predicted"/>
<dbReference type="STRING" id="298386.PBPRB1442"/>
<evidence type="ECO:0000313" key="2">
    <source>
        <dbReference type="Proteomes" id="UP000000593"/>
    </source>
</evidence>
<name>Q6LHC2_PHOPR</name>
<keyword evidence="2" id="KW-1185">Reference proteome</keyword>
<protein>
    <submittedName>
        <fullName evidence="1">Uncharacterized protein</fullName>
    </submittedName>
</protein>
<dbReference type="AlphaFoldDB" id="Q6LHC2"/>
<sequence length="91" mass="11346">MSAIVWRSFFSMKYKQDKKIELWPLAFIKDEPQRELDRLSALNIHLLKLRMIDRTEIARTIEIEVNVCERQYYKNRLNYYLNKWKDRKYDD</sequence>